<dbReference type="FunFam" id="3.30.160.60:FF:000446">
    <property type="entry name" value="Zinc finger protein"/>
    <property type="match status" value="3"/>
</dbReference>
<dbReference type="AlphaFoldDB" id="A0A9P0AW60"/>
<dbReference type="PANTHER" id="PTHR24379">
    <property type="entry name" value="KRAB AND ZINC FINGER DOMAIN-CONTAINING"/>
    <property type="match status" value="1"/>
</dbReference>
<accession>A0A9P0AW60</accession>
<keyword evidence="1" id="KW-0479">Metal-binding</keyword>
<feature type="domain" description="C2H2-type" evidence="6">
    <location>
        <begin position="420"/>
        <end position="447"/>
    </location>
</feature>
<dbReference type="Proteomes" id="UP001154078">
    <property type="component" value="Chromosome 2"/>
</dbReference>
<feature type="domain" description="C2H2-type" evidence="6">
    <location>
        <begin position="448"/>
        <end position="475"/>
    </location>
</feature>
<protein>
    <recommendedName>
        <fullName evidence="6">C2H2-type domain-containing protein</fullName>
    </recommendedName>
</protein>
<evidence type="ECO:0000259" key="6">
    <source>
        <dbReference type="PROSITE" id="PS50157"/>
    </source>
</evidence>
<evidence type="ECO:0000256" key="2">
    <source>
        <dbReference type="ARBA" id="ARBA00022737"/>
    </source>
</evidence>
<gene>
    <name evidence="7" type="ORF">MELIAE_LOCUS3112</name>
</gene>
<dbReference type="InterPro" id="IPR036236">
    <property type="entry name" value="Znf_C2H2_sf"/>
</dbReference>
<dbReference type="Pfam" id="PF00096">
    <property type="entry name" value="zf-C2H2"/>
    <property type="match status" value="2"/>
</dbReference>
<evidence type="ECO:0000256" key="5">
    <source>
        <dbReference type="PROSITE-ProRule" id="PRU00042"/>
    </source>
</evidence>
<keyword evidence="8" id="KW-1185">Reference proteome</keyword>
<dbReference type="PROSITE" id="PS00028">
    <property type="entry name" value="ZINC_FINGER_C2H2_1"/>
    <property type="match status" value="5"/>
</dbReference>
<feature type="domain" description="C2H2-type" evidence="6">
    <location>
        <begin position="391"/>
        <end position="419"/>
    </location>
</feature>
<feature type="domain" description="C2H2-type" evidence="6">
    <location>
        <begin position="360"/>
        <end position="387"/>
    </location>
</feature>
<evidence type="ECO:0000313" key="8">
    <source>
        <dbReference type="Proteomes" id="UP001154078"/>
    </source>
</evidence>
<dbReference type="EMBL" id="OV121133">
    <property type="protein sequence ID" value="CAH0550250.1"/>
    <property type="molecule type" value="Genomic_DNA"/>
</dbReference>
<dbReference type="InterPro" id="IPR013087">
    <property type="entry name" value="Znf_C2H2_type"/>
</dbReference>
<keyword evidence="2" id="KW-0677">Repeat</keyword>
<dbReference type="SUPFAM" id="SSF57667">
    <property type="entry name" value="beta-beta-alpha zinc fingers"/>
    <property type="match status" value="3"/>
</dbReference>
<evidence type="ECO:0000256" key="4">
    <source>
        <dbReference type="ARBA" id="ARBA00022833"/>
    </source>
</evidence>
<dbReference type="OrthoDB" id="5876240at2759"/>
<feature type="domain" description="C2H2-type" evidence="6">
    <location>
        <begin position="476"/>
        <end position="504"/>
    </location>
</feature>
<evidence type="ECO:0000313" key="7">
    <source>
        <dbReference type="EMBL" id="CAH0550250.1"/>
    </source>
</evidence>
<sequence>MKTEHSSSGESLWTNSVELLPSEECLPVIGSCQVSSILSNLGAPIQDEIPQNMELIILPNNDYKLPILDAPVNLQNNYVILKEPDNKNVEENYKTNIDKSIKLKKDENFEDILYFVCNLCPFLCTKDSKITEHLEIAHKNKPVRKLTKLKCPACPNTFYHKVSLRSHLIHDHGVGNSDLSTIIQAVVYYSNKNKKVSKKEKIKVQTIKEKVEEVTLQNDDYISSDSVTNDDDKVKTTELPQLDLVGKNTQIINTLMRQPDSVTKCIDSKNTTKCDVAVCKVRFEDVDKLGYHVRSHIETGFRCLECSETFLYWKTLMGHLWRQHKIDMGLFSCDKCDYKTYSLAKLNNIHKLIHSDVKSFRCEDCDKAFKNVKQLRNHRMTHKNKESRSAHECDVCRKSFADRRLLKNHVDVVHNKIRAHNCSYCEYKGATRGALKMHVRQHTGEKPFSCDKCHYTTADHNSLRRHKLRHTGQKPYKCSYCSYASIQSSTFKVHVKTKHPGMEKDLMFTCPECQFRSVNKEMYTKHLIIAHKHDAEFADLEMDLPIDT</sequence>
<dbReference type="SMART" id="SM00355">
    <property type="entry name" value="ZnF_C2H2"/>
    <property type="match status" value="11"/>
</dbReference>
<dbReference type="GO" id="GO:0005634">
    <property type="term" value="C:nucleus"/>
    <property type="evidence" value="ECO:0007669"/>
    <property type="project" value="UniProtKB-ARBA"/>
</dbReference>
<reference evidence="7" key="1">
    <citation type="submission" date="2021-12" db="EMBL/GenBank/DDBJ databases">
        <authorList>
            <person name="King R."/>
        </authorList>
    </citation>
    <scope>NUCLEOTIDE SEQUENCE</scope>
</reference>
<proteinExistence type="predicted"/>
<organism evidence="7 8">
    <name type="scientific">Brassicogethes aeneus</name>
    <name type="common">Rape pollen beetle</name>
    <name type="synonym">Meligethes aeneus</name>
    <dbReference type="NCBI Taxonomy" id="1431903"/>
    <lineage>
        <taxon>Eukaryota</taxon>
        <taxon>Metazoa</taxon>
        <taxon>Ecdysozoa</taxon>
        <taxon>Arthropoda</taxon>
        <taxon>Hexapoda</taxon>
        <taxon>Insecta</taxon>
        <taxon>Pterygota</taxon>
        <taxon>Neoptera</taxon>
        <taxon>Endopterygota</taxon>
        <taxon>Coleoptera</taxon>
        <taxon>Polyphaga</taxon>
        <taxon>Cucujiformia</taxon>
        <taxon>Nitidulidae</taxon>
        <taxon>Meligethinae</taxon>
        <taxon>Brassicogethes</taxon>
    </lineage>
</organism>
<dbReference type="PANTHER" id="PTHR24379:SF121">
    <property type="entry name" value="C2H2-TYPE DOMAIN-CONTAINING PROTEIN"/>
    <property type="match status" value="1"/>
</dbReference>
<dbReference type="PROSITE" id="PS50157">
    <property type="entry name" value="ZINC_FINGER_C2H2_2"/>
    <property type="match status" value="5"/>
</dbReference>
<keyword evidence="4" id="KW-0862">Zinc</keyword>
<dbReference type="GO" id="GO:0008270">
    <property type="term" value="F:zinc ion binding"/>
    <property type="evidence" value="ECO:0007669"/>
    <property type="project" value="UniProtKB-KW"/>
</dbReference>
<dbReference type="Gene3D" id="3.30.160.60">
    <property type="entry name" value="Classic Zinc Finger"/>
    <property type="match status" value="6"/>
</dbReference>
<evidence type="ECO:0000256" key="3">
    <source>
        <dbReference type="ARBA" id="ARBA00022771"/>
    </source>
</evidence>
<evidence type="ECO:0000256" key="1">
    <source>
        <dbReference type="ARBA" id="ARBA00022723"/>
    </source>
</evidence>
<name>A0A9P0AW60_BRAAE</name>
<keyword evidence="3 5" id="KW-0863">Zinc-finger</keyword>